<dbReference type="EMBL" id="JBHSBH010000007">
    <property type="protein sequence ID" value="MFC3996272.1"/>
    <property type="molecule type" value="Genomic_DNA"/>
</dbReference>
<dbReference type="InterPro" id="IPR036366">
    <property type="entry name" value="PGBDSf"/>
</dbReference>
<dbReference type="SUPFAM" id="SSF47090">
    <property type="entry name" value="PGBD-like"/>
    <property type="match status" value="1"/>
</dbReference>
<sequence length="264" mass="28388">MPGAIWRPIPVNYNSGGISPRIVVVHLMAGTLTGTDSWFRQSRARASSHFGTGKGGTLYQWVDTRDRAWAQAGGNPYCISIENEGTTNDRLSDNQLDRCAEILAWAHRVHGIALQRADSATGHGLGHHGMGGSAWGGHTSCPGPRIVAQLDEIVARARSIANESAPSFSGGGDTGAPAFPLPTGWYFGPRSGPTASVSGYHGHRDDLRHWQSRMRERGWPLAADGRYGPRTRGVARAFQAEKRLGVDGLIGSATWRAAWESPIT</sequence>
<accession>A0ABV8FKB6</accession>
<dbReference type="Pfam" id="PF01510">
    <property type="entry name" value="Amidase_2"/>
    <property type="match status" value="1"/>
</dbReference>
<dbReference type="SMART" id="SM00644">
    <property type="entry name" value="Ami_2"/>
    <property type="match status" value="1"/>
</dbReference>
<dbReference type="Gene3D" id="1.10.101.10">
    <property type="entry name" value="PGBD-like superfamily/PGBD"/>
    <property type="match status" value="1"/>
</dbReference>
<evidence type="ECO:0000259" key="6">
    <source>
        <dbReference type="SMART" id="SM00644"/>
    </source>
</evidence>
<evidence type="ECO:0000256" key="3">
    <source>
        <dbReference type="ARBA" id="ARBA00011901"/>
    </source>
</evidence>
<dbReference type="Gene3D" id="3.40.80.10">
    <property type="entry name" value="Peptidoglycan recognition protein-like"/>
    <property type="match status" value="1"/>
</dbReference>
<dbReference type="GO" id="GO:0008745">
    <property type="term" value="F:N-acetylmuramoyl-L-alanine amidase activity"/>
    <property type="evidence" value="ECO:0007669"/>
    <property type="project" value="UniProtKB-EC"/>
</dbReference>
<dbReference type="CDD" id="cd06583">
    <property type="entry name" value="PGRP"/>
    <property type="match status" value="1"/>
</dbReference>
<feature type="domain" description="N-acetylmuramoyl-L-alanine amidase" evidence="6">
    <location>
        <begin position="12"/>
        <end position="143"/>
    </location>
</feature>
<keyword evidence="8" id="KW-1185">Reference proteome</keyword>
<dbReference type="RefSeq" id="WP_378532170.1">
    <property type="nucleotide sequence ID" value="NZ_JBHSBH010000007.1"/>
</dbReference>
<dbReference type="SUPFAM" id="SSF55846">
    <property type="entry name" value="N-acetylmuramoyl-L-alanine amidase-like"/>
    <property type="match status" value="1"/>
</dbReference>
<dbReference type="EC" id="3.5.1.28" evidence="3"/>
<comment type="catalytic activity">
    <reaction evidence="1">
        <text>Hydrolyzes the link between N-acetylmuramoyl residues and L-amino acid residues in certain cell-wall glycopeptides.</text>
        <dbReference type="EC" id="3.5.1.28"/>
    </reaction>
</comment>
<proteinExistence type="inferred from homology"/>
<dbReference type="InterPro" id="IPR036365">
    <property type="entry name" value="PGBD-like_sf"/>
</dbReference>
<gene>
    <name evidence="7" type="ORF">ACFOVU_10125</name>
</gene>
<reference evidence="8" key="1">
    <citation type="journal article" date="2019" name="Int. J. Syst. Evol. Microbiol.">
        <title>The Global Catalogue of Microorganisms (GCM) 10K type strain sequencing project: providing services to taxonomists for standard genome sequencing and annotation.</title>
        <authorList>
            <consortium name="The Broad Institute Genomics Platform"/>
            <consortium name="The Broad Institute Genome Sequencing Center for Infectious Disease"/>
            <person name="Wu L."/>
            <person name="Ma J."/>
        </authorList>
    </citation>
    <scope>NUCLEOTIDE SEQUENCE [LARGE SCALE GENOMIC DNA]</scope>
    <source>
        <strain evidence="8">TBRC 1826</strain>
    </source>
</reference>
<evidence type="ECO:0000256" key="2">
    <source>
        <dbReference type="ARBA" id="ARBA00007553"/>
    </source>
</evidence>
<dbReference type="Proteomes" id="UP001595847">
    <property type="component" value="Unassembled WGS sequence"/>
</dbReference>
<name>A0ABV8FKB6_9ACTN</name>
<dbReference type="InterPro" id="IPR051206">
    <property type="entry name" value="NAMLAA_amidase_2"/>
</dbReference>
<protein>
    <recommendedName>
        <fullName evidence="3">N-acetylmuramoyl-L-alanine amidase</fullName>
        <ecNumber evidence="3">3.5.1.28</ecNumber>
    </recommendedName>
</protein>
<keyword evidence="4 7" id="KW-0378">Hydrolase</keyword>
<dbReference type="InterPro" id="IPR002477">
    <property type="entry name" value="Peptidoglycan-bd-like"/>
</dbReference>
<evidence type="ECO:0000256" key="4">
    <source>
        <dbReference type="ARBA" id="ARBA00022801"/>
    </source>
</evidence>
<dbReference type="InterPro" id="IPR002502">
    <property type="entry name" value="Amidase_domain"/>
</dbReference>
<evidence type="ECO:0000313" key="7">
    <source>
        <dbReference type="EMBL" id="MFC3996272.1"/>
    </source>
</evidence>
<evidence type="ECO:0000256" key="5">
    <source>
        <dbReference type="ARBA" id="ARBA00023316"/>
    </source>
</evidence>
<comment type="caution">
    <text evidence="7">The sequence shown here is derived from an EMBL/GenBank/DDBJ whole genome shotgun (WGS) entry which is preliminary data.</text>
</comment>
<comment type="similarity">
    <text evidence="2">Belongs to the N-acetylmuramoyl-L-alanine amidase 2 family.</text>
</comment>
<dbReference type="Pfam" id="PF01471">
    <property type="entry name" value="PG_binding_1"/>
    <property type="match status" value="1"/>
</dbReference>
<organism evidence="7 8">
    <name type="scientific">Nocardiopsis sediminis</name>
    <dbReference type="NCBI Taxonomy" id="1778267"/>
    <lineage>
        <taxon>Bacteria</taxon>
        <taxon>Bacillati</taxon>
        <taxon>Actinomycetota</taxon>
        <taxon>Actinomycetes</taxon>
        <taxon>Streptosporangiales</taxon>
        <taxon>Nocardiopsidaceae</taxon>
        <taxon>Nocardiopsis</taxon>
    </lineage>
</organism>
<dbReference type="PANTHER" id="PTHR30417:SF1">
    <property type="entry name" value="N-ACETYLMURAMOYL-L-ALANINE AMIDASE AMID"/>
    <property type="match status" value="1"/>
</dbReference>
<evidence type="ECO:0000313" key="8">
    <source>
        <dbReference type="Proteomes" id="UP001595847"/>
    </source>
</evidence>
<dbReference type="PANTHER" id="PTHR30417">
    <property type="entry name" value="N-ACETYLMURAMOYL-L-ALANINE AMIDASE AMID"/>
    <property type="match status" value="1"/>
</dbReference>
<keyword evidence="5" id="KW-0961">Cell wall biogenesis/degradation</keyword>
<dbReference type="InterPro" id="IPR036505">
    <property type="entry name" value="Amidase/PGRP_sf"/>
</dbReference>
<evidence type="ECO:0000256" key="1">
    <source>
        <dbReference type="ARBA" id="ARBA00001561"/>
    </source>
</evidence>